<dbReference type="AlphaFoldDB" id="A0A8K1C5L9"/>
<dbReference type="OrthoDB" id="122804at2759"/>
<dbReference type="Pfam" id="PF00652">
    <property type="entry name" value="Ricin_B_lectin"/>
    <property type="match status" value="1"/>
</dbReference>
<feature type="transmembrane region" description="Helical" evidence="2">
    <location>
        <begin position="37"/>
        <end position="58"/>
    </location>
</feature>
<evidence type="ECO:0000256" key="2">
    <source>
        <dbReference type="SAM" id="Phobius"/>
    </source>
</evidence>
<dbReference type="EMBL" id="SPLM01000145">
    <property type="protein sequence ID" value="TMW56876.1"/>
    <property type="molecule type" value="Genomic_DNA"/>
</dbReference>
<dbReference type="SUPFAM" id="SSF50370">
    <property type="entry name" value="Ricin B-like lectins"/>
    <property type="match status" value="1"/>
</dbReference>
<name>A0A8K1C5L9_PYTOL</name>
<dbReference type="CDD" id="cd00161">
    <property type="entry name" value="beta-trefoil_Ricin-like"/>
    <property type="match status" value="1"/>
</dbReference>
<keyword evidence="5" id="KW-1185">Reference proteome</keyword>
<protein>
    <recommendedName>
        <fullName evidence="3">Ricin B lectin domain-containing protein</fullName>
    </recommendedName>
</protein>
<organism evidence="4 5">
    <name type="scientific">Pythium oligandrum</name>
    <name type="common">Mycoparasitic fungus</name>
    <dbReference type="NCBI Taxonomy" id="41045"/>
    <lineage>
        <taxon>Eukaryota</taxon>
        <taxon>Sar</taxon>
        <taxon>Stramenopiles</taxon>
        <taxon>Oomycota</taxon>
        <taxon>Peronosporomycetes</taxon>
        <taxon>Pythiales</taxon>
        <taxon>Pythiaceae</taxon>
        <taxon>Pythium</taxon>
    </lineage>
</organism>
<keyword evidence="2" id="KW-0472">Membrane</keyword>
<evidence type="ECO:0000313" key="4">
    <source>
        <dbReference type="EMBL" id="TMW56876.1"/>
    </source>
</evidence>
<accession>A0A8K1C5L9</accession>
<dbReference type="Gene3D" id="2.80.10.50">
    <property type="match status" value="1"/>
</dbReference>
<keyword evidence="2" id="KW-0812">Transmembrane</keyword>
<gene>
    <name evidence="4" type="ORF">Poli38472_006886</name>
</gene>
<sequence length="275" mass="29732">MKLGRAADYGSDNPEEAAFLRSSPSLPRPKPKKSKKYVLVAVGASLCLASANVGYHMATGSLSGASSMTPVAVMEDEDAPLPINLVSDQVSPGYGAVPSVLQGGREFVLRIRGKNNLCVDGGGGRNKAETKFLAQPCNPSNVNQMFVYDAVTHQIRSARKPNLCVDDGGANTPSGSNTVLYDCDVDNLNQRFIYDEGTQMFRNPAKSNLCLDDGDGTTAGQSRFVLYTCDNNNPNQHFEVKFRDDWEAERQKVIDAVYSGAKFMMRVSGKDNLCG</sequence>
<dbReference type="InterPro" id="IPR000772">
    <property type="entry name" value="Ricin_B_lectin"/>
</dbReference>
<evidence type="ECO:0000259" key="3">
    <source>
        <dbReference type="SMART" id="SM00458"/>
    </source>
</evidence>
<evidence type="ECO:0000256" key="1">
    <source>
        <dbReference type="SAM" id="MobiDB-lite"/>
    </source>
</evidence>
<reference evidence="4" key="1">
    <citation type="submission" date="2019-03" db="EMBL/GenBank/DDBJ databases">
        <title>Long read genome sequence of the mycoparasitic Pythium oligandrum ATCC 38472 isolated from sugarbeet rhizosphere.</title>
        <authorList>
            <person name="Gaulin E."/>
        </authorList>
    </citation>
    <scope>NUCLEOTIDE SEQUENCE</scope>
    <source>
        <strain evidence="4">ATCC 38472_TT</strain>
    </source>
</reference>
<keyword evidence="2" id="KW-1133">Transmembrane helix</keyword>
<proteinExistence type="predicted"/>
<feature type="domain" description="Ricin B lectin" evidence="3">
    <location>
        <begin position="105"/>
        <end position="241"/>
    </location>
</feature>
<feature type="region of interest" description="Disordered" evidence="1">
    <location>
        <begin position="1"/>
        <end position="32"/>
    </location>
</feature>
<dbReference type="InterPro" id="IPR035992">
    <property type="entry name" value="Ricin_B-like_lectins"/>
</dbReference>
<dbReference type="Proteomes" id="UP000794436">
    <property type="component" value="Unassembled WGS sequence"/>
</dbReference>
<dbReference type="SMART" id="SM00458">
    <property type="entry name" value="RICIN"/>
    <property type="match status" value="1"/>
</dbReference>
<evidence type="ECO:0000313" key="5">
    <source>
        <dbReference type="Proteomes" id="UP000794436"/>
    </source>
</evidence>
<dbReference type="PROSITE" id="PS50231">
    <property type="entry name" value="RICIN_B_LECTIN"/>
    <property type="match status" value="1"/>
</dbReference>
<comment type="caution">
    <text evidence="4">The sequence shown here is derived from an EMBL/GenBank/DDBJ whole genome shotgun (WGS) entry which is preliminary data.</text>
</comment>